<dbReference type="PANTHER" id="PTHR43664:SF1">
    <property type="entry name" value="BETA-METHYLMALYL-COA DEHYDRATASE"/>
    <property type="match status" value="1"/>
</dbReference>
<reference evidence="2 3" key="1">
    <citation type="submission" date="2016-10" db="EMBL/GenBank/DDBJ databases">
        <authorList>
            <person name="de Groot N.N."/>
        </authorList>
    </citation>
    <scope>NUCLEOTIDE SEQUENCE [LARGE SCALE GENOMIC DNA]</scope>
    <source>
        <strain evidence="2 3">DSM 20475</strain>
    </source>
</reference>
<evidence type="ECO:0000313" key="3">
    <source>
        <dbReference type="Proteomes" id="UP000198995"/>
    </source>
</evidence>
<gene>
    <name evidence="2" type="ORF">SAMN04489866_10617</name>
</gene>
<dbReference type="OrthoDB" id="9801625at2"/>
<sequence length="145" mass="16000">MYFEDYHIGQTFSVKPISLSAEEIIAFAEPYDPRPFHLSEEAAQKTRFKGLIASGFHTLTAAWSAWVKSDINKDGTICGIGIDHLRWTAPVYAGDTLQSQLTIIAKKASASGHSGTITCLYETQNQHHEKVLSFEGLVLVACRPC</sequence>
<organism evidence="2 3">
    <name type="scientific">Peptococcus niger</name>
    <dbReference type="NCBI Taxonomy" id="2741"/>
    <lineage>
        <taxon>Bacteria</taxon>
        <taxon>Bacillati</taxon>
        <taxon>Bacillota</taxon>
        <taxon>Clostridia</taxon>
        <taxon>Eubacteriales</taxon>
        <taxon>Peptococcaceae</taxon>
        <taxon>Peptococcus</taxon>
    </lineage>
</organism>
<dbReference type="RefSeq" id="WP_159428006.1">
    <property type="nucleotide sequence ID" value="NZ_FNAF01000006.1"/>
</dbReference>
<dbReference type="Gene3D" id="3.10.129.10">
    <property type="entry name" value="Hotdog Thioesterase"/>
    <property type="match status" value="1"/>
</dbReference>
<dbReference type="InterPro" id="IPR029069">
    <property type="entry name" value="HotDog_dom_sf"/>
</dbReference>
<keyword evidence="3" id="KW-1185">Reference proteome</keyword>
<dbReference type="InterPro" id="IPR052342">
    <property type="entry name" value="MCH/BMMD"/>
</dbReference>
<protein>
    <submittedName>
        <fullName evidence="2">Acyl dehydratase</fullName>
    </submittedName>
</protein>
<evidence type="ECO:0000259" key="1">
    <source>
        <dbReference type="Pfam" id="PF01575"/>
    </source>
</evidence>
<feature type="domain" description="MaoC-like" evidence="1">
    <location>
        <begin position="8"/>
        <end position="118"/>
    </location>
</feature>
<dbReference type="AlphaFoldDB" id="A0A1G6X014"/>
<dbReference type="SUPFAM" id="SSF54637">
    <property type="entry name" value="Thioesterase/thiol ester dehydrase-isomerase"/>
    <property type="match status" value="1"/>
</dbReference>
<name>A0A1G6X014_PEPNI</name>
<proteinExistence type="predicted"/>
<evidence type="ECO:0000313" key="2">
    <source>
        <dbReference type="EMBL" id="SDD71560.1"/>
    </source>
</evidence>
<dbReference type="Proteomes" id="UP000198995">
    <property type="component" value="Unassembled WGS sequence"/>
</dbReference>
<dbReference type="InterPro" id="IPR002539">
    <property type="entry name" value="MaoC-like_dom"/>
</dbReference>
<dbReference type="PANTHER" id="PTHR43664">
    <property type="entry name" value="MONOAMINE OXIDASE-RELATED"/>
    <property type="match status" value="1"/>
</dbReference>
<accession>A0A1G6X014</accession>
<dbReference type="STRING" id="2741.SAMN04489866_10617"/>
<dbReference type="Pfam" id="PF01575">
    <property type="entry name" value="MaoC_dehydratas"/>
    <property type="match status" value="1"/>
</dbReference>
<dbReference type="EMBL" id="FNAF01000006">
    <property type="protein sequence ID" value="SDD71560.1"/>
    <property type="molecule type" value="Genomic_DNA"/>
</dbReference>